<accession>A0AAN4UUW5</accession>
<feature type="chain" id="PRO_5042863314" description="Lipoprotein" evidence="1">
    <location>
        <begin position="20"/>
        <end position="115"/>
    </location>
</feature>
<dbReference type="EMBL" id="BNAB01000019">
    <property type="protein sequence ID" value="GHE04848.1"/>
    <property type="molecule type" value="Genomic_DNA"/>
</dbReference>
<organism evidence="2 5">
    <name type="scientific">Allgaiera indica</name>
    <dbReference type="NCBI Taxonomy" id="765699"/>
    <lineage>
        <taxon>Bacteria</taxon>
        <taxon>Pseudomonadati</taxon>
        <taxon>Pseudomonadota</taxon>
        <taxon>Alphaproteobacteria</taxon>
        <taxon>Rhodobacterales</taxon>
        <taxon>Paracoccaceae</taxon>
        <taxon>Allgaiera</taxon>
    </lineage>
</organism>
<dbReference type="Proteomes" id="UP000634647">
    <property type="component" value="Unassembled WGS sequence"/>
</dbReference>
<evidence type="ECO:0000256" key="1">
    <source>
        <dbReference type="SAM" id="SignalP"/>
    </source>
</evidence>
<proteinExistence type="predicted"/>
<protein>
    <recommendedName>
        <fullName evidence="6">Lipoprotein</fullName>
    </recommendedName>
</protein>
<evidence type="ECO:0000313" key="4">
    <source>
        <dbReference type="Proteomes" id="UP000199541"/>
    </source>
</evidence>
<evidence type="ECO:0000313" key="5">
    <source>
        <dbReference type="Proteomes" id="UP000634647"/>
    </source>
</evidence>
<name>A0AAN4UUW5_9RHOB</name>
<keyword evidence="1" id="KW-0732">Signal</keyword>
<dbReference type="EMBL" id="FNOB01000019">
    <property type="protein sequence ID" value="SDX52633.1"/>
    <property type="molecule type" value="Genomic_DNA"/>
</dbReference>
<keyword evidence="4" id="KW-1185">Reference proteome</keyword>
<dbReference type="AlphaFoldDB" id="A0AAN4UUW5"/>
<dbReference type="RefSeq" id="WP_035838160.1">
    <property type="nucleotide sequence ID" value="NZ_BNAB01000019.1"/>
</dbReference>
<dbReference type="Proteomes" id="UP000199541">
    <property type="component" value="Unassembled WGS sequence"/>
</dbReference>
<reference evidence="2" key="1">
    <citation type="journal article" date="2014" name="Int. J. Syst. Evol. Microbiol.">
        <title>Complete genome sequence of Corynebacterium casei LMG S-19264T (=DSM 44701T), isolated from a smear-ripened cheese.</title>
        <authorList>
            <consortium name="US DOE Joint Genome Institute (JGI-PGF)"/>
            <person name="Walter F."/>
            <person name="Albersmeier A."/>
            <person name="Kalinowski J."/>
            <person name="Ruckert C."/>
        </authorList>
    </citation>
    <scope>NUCLEOTIDE SEQUENCE</scope>
    <source>
        <strain evidence="2">CGMCC 1.10859</strain>
    </source>
</reference>
<reference evidence="3 4" key="2">
    <citation type="submission" date="2016-10" db="EMBL/GenBank/DDBJ databases">
        <authorList>
            <person name="Varghese N."/>
            <person name="Submissions S."/>
        </authorList>
    </citation>
    <scope>NUCLEOTIDE SEQUENCE [LARGE SCALE GENOMIC DNA]</scope>
    <source>
        <strain evidence="3 4">DSM 24802</strain>
    </source>
</reference>
<evidence type="ECO:0000313" key="2">
    <source>
        <dbReference type="EMBL" id="GHE04848.1"/>
    </source>
</evidence>
<dbReference type="PROSITE" id="PS51257">
    <property type="entry name" value="PROKAR_LIPOPROTEIN"/>
    <property type="match status" value="1"/>
</dbReference>
<reference evidence="2" key="3">
    <citation type="submission" date="2023-06" db="EMBL/GenBank/DDBJ databases">
        <authorList>
            <person name="Sun Q."/>
            <person name="Zhou Y."/>
        </authorList>
    </citation>
    <scope>NUCLEOTIDE SEQUENCE</scope>
    <source>
        <strain evidence="2">CGMCC 1.10859</strain>
    </source>
</reference>
<evidence type="ECO:0000313" key="3">
    <source>
        <dbReference type="EMBL" id="SDX52633.1"/>
    </source>
</evidence>
<comment type="caution">
    <text evidence="2">The sequence shown here is derived from an EMBL/GenBank/DDBJ whole genome shotgun (WGS) entry which is preliminary data.</text>
</comment>
<sequence length="115" mass="12237">MIRAILAGPMLTLALGALAACQMDAPPQLPPAGKAMSVHQDDSCIASGGVWSNEYGKRNKVCIHYTTDARKMCTRSSQCQGACLARSHSCSPIRPLLGCQDILTDSGLRMTQCVN</sequence>
<evidence type="ECO:0008006" key="6">
    <source>
        <dbReference type="Google" id="ProtNLM"/>
    </source>
</evidence>
<feature type="signal peptide" evidence="1">
    <location>
        <begin position="1"/>
        <end position="19"/>
    </location>
</feature>
<gene>
    <name evidence="2" type="ORF">GCM10008024_33650</name>
    <name evidence="3" type="ORF">SAMN05444006_11914</name>
</gene>